<dbReference type="GO" id="GO:0044210">
    <property type="term" value="P:'de novo' CTP biosynthetic process"/>
    <property type="evidence" value="ECO:0007669"/>
    <property type="project" value="UniProtKB-UniRule"/>
</dbReference>
<evidence type="ECO:0000313" key="13">
    <source>
        <dbReference type="Ensembl" id="ENSPNAP00000062142.1"/>
    </source>
</evidence>
<comment type="function">
    <text evidence="9">Catalyzes the ATP-dependent amination of UTP to CTP with either L-glutamine or ammonia as the source of nitrogen.</text>
</comment>
<dbReference type="SUPFAM" id="SSF52317">
    <property type="entry name" value="Class I glutamine amidotransferase-like"/>
    <property type="match status" value="1"/>
</dbReference>
<dbReference type="Gene3D" id="3.40.50.300">
    <property type="entry name" value="P-loop containing nucleotide triphosphate hydrolases"/>
    <property type="match status" value="2"/>
</dbReference>
<protein>
    <recommendedName>
        <fullName evidence="9">CTP synthase</fullName>
        <ecNumber evidence="9">6.3.4.2</ecNumber>
    </recommendedName>
    <alternativeName>
        <fullName evidence="9">UTP--ammonia ligase</fullName>
    </alternativeName>
</protein>
<comment type="catalytic activity">
    <reaction evidence="8 9">
        <text>UTP + L-glutamine + ATP + H2O = CTP + L-glutamate + ADP + phosphate + 2 H(+)</text>
        <dbReference type="Rhea" id="RHEA:26426"/>
        <dbReference type="ChEBI" id="CHEBI:15377"/>
        <dbReference type="ChEBI" id="CHEBI:15378"/>
        <dbReference type="ChEBI" id="CHEBI:29985"/>
        <dbReference type="ChEBI" id="CHEBI:30616"/>
        <dbReference type="ChEBI" id="CHEBI:37563"/>
        <dbReference type="ChEBI" id="CHEBI:43474"/>
        <dbReference type="ChEBI" id="CHEBI:46398"/>
        <dbReference type="ChEBI" id="CHEBI:58359"/>
        <dbReference type="ChEBI" id="CHEBI:456216"/>
        <dbReference type="EC" id="6.3.4.2"/>
    </reaction>
</comment>
<dbReference type="FunFam" id="3.40.50.880:FF:000005">
    <property type="entry name" value="CTP synthase"/>
    <property type="match status" value="1"/>
</dbReference>
<dbReference type="CDD" id="cd03113">
    <property type="entry name" value="CTPS_N"/>
    <property type="match status" value="1"/>
</dbReference>
<dbReference type="GO" id="GO:0042802">
    <property type="term" value="F:identical protein binding"/>
    <property type="evidence" value="ECO:0007669"/>
    <property type="project" value="TreeGrafter"/>
</dbReference>
<evidence type="ECO:0000256" key="9">
    <source>
        <dbReference type="RuleBase" id="RU810713"/>
    </source>
</evidence>
<dbReference type="InterPro" id="IPR017926">
    <property type="entry name" value="GATASE"/>
</dbReference>
<keyword evidence="14" id="KW-1185">Reference proteome</keyword>
<dbReference type="Gene3D" id="3.40.50.880">
    <property type="match status" value="1"/>
</dbReference>
<evidence type="ECO:0000256" key="10">
    <source>
        <dbReference type="SAM" id="MobiDB-lite"/>
    </source>
</evidence>
<evidence type="ECO:0000259" key="11">
    <source>
        <dbReference type="Pfam" id="PF00117"/>
    </source>
</evidence>
<keyword evidence="6 9" id="KW-0315">Glutamine amidotransferase</keyword>
<dbReference type="InterPro" id="IPR017456">
    <property type="entry name" value="CTP_synthase_N"/>
</dbReference>
<dbReference type="PROSITE" id="PS51273">
    <property type="entry name" value="GATASE_TYPE_1"/>
    <property type="match status" value="1"/>
</dbReference>
<dbReference type="Pfam" id="PF06418">
    <property type="entry name" value="CTP_synth_N"/>
    <property type="match status" value="2"/>
</dbReference>
<dbReference type="InterPro" id="IPR027417">
    <property type="entry name" value="P-loop_NTPase"/>
</dbReference>
<proteinExistence type="inferred from homology"/>
<dbReference type="EC" id="6.3.4.2" evidence="9"/>
<evidence type="ECO:0000256" key="3">
    <source>
        <dbReference type="ARBA" id="ARBA00022598"/>
    </source>
</evidence>
<reference evidence="13" key="3">
    <citation type="submission" date="2025-09" db="UniProtKB">
        <authorList>
            <consortium name="Ensembl"/>
        </authorList>
    </citation>
    <scope>IDENTIFICATION</scope>
</reference>
<comment type="pathway">
    <text evidence="1 9">Pyrimidine metabolism; CTP biosynthesis via de novo pathway; CTP from UDP: step 2/2.</text>
</comment>
<dbReference type="SUPFAM" id="SSF52540">
    <property type="entry name" value="P-loop containing nucleoside triphosphate hydrolases"/>
    <property type="match status" value="1"/>
</dbReference>
<dbReference type="PANTHER" id="PTHR11550">
    <property type="entry name" value="CTP SYNTHASE"/>
    <property type="match status" value="1"/>
</dbReference>
<accession>A0AAR2KI66</accession>
<dbReference type="GO" id="GO:0097268">
    <property type="term" value="C:cytoophidium"/>
    <property type="evidence" value="ECO:0007669"/>
    <property type="project" value="TreeGrafter"/>
</dbReference>
<keyword evidence="3 9" id="KW-0436">Ligase</keyword>
<dbReference type="InterPro" id="IPR033828">
    <property type="entry name" value="GATase1_CTP_Synthase"/>
</dbReference>
<dbReference type="FunFam" id="3.40.50.300:FF:004756">
    <property type="entry name" value="CTP synthase"/>
    <property type="match status" value="1"/>
</dbReference>
<dbReference type="GO" id="GO:0003883">
    <property type="term" value="F:CTP synthase activity"/>
    <property type="evidence" value="ECO:0007669"/>
    <property type="project" value="UniProtKB-UniRule"/>
</dbReference>
<evidence type="ECO:0000256" key="8">
    <source>
        <dbReference type="ARBA" id="ARBA00047781"/>
    </source>
</evidence>
<dbReference type="GO" id="GO:0019856">
    <property type="term" value="P:pyrimidine nucleobase biosynthetic process"/>
    <property type="evidence" value="ECO:0007669"/>
    <property type="project" value="TreeGrafter"/>
</dbReference>
<evidence type="ECO:0000256" key="2">
    <source>
        <dbReference type="ARBA" id="ARBA00007533"/>
    </source>
</evidence>
<evidence type="ECO:0000256" key="1">
    <source>
        <dbReference type="ARBA" id="ARBA00005171"/>
    </source>
</evidence>
<keyword evidence="7 9" id="KW-0665">Pyrimidine biosynthesis</keyword>
<dbReference type="Ensembl" id="ENSPNAT00000063625.1">
    <property type="protein sequence ID" value="ENSPNAP00000062142.1"/>
    <property type="gene ID" value="ENSPNAG00000019870.2"/>
</dbReference>
<feature type="compositionally biased region" description="Low complexity" evidence="10">
    <location>
        <begin position="534"/>
        <end position="543"/>
    </location>
</feature>
<dbReference type="FunFam" id="3.40.50.300:FF:000207">
    <property type="entry name" value="CTP synthase"/>
    <property type="match status" value="1"/>
</dbReference>
<dbReference type="CDD" id="cd01746">
    <property type="entry name" value="GATase1_CTP_Synthase"/>
    <property type="match status" value="1"/>
</dbReference>
<name>A0AAR2KI66_PYGNA</name>
<dbReference type="Pfam" id="PF00117">
    <property type="entry name" value="GATase"/>
    <property type="match status" value="1"/>
</dbReference>
<dbReference type="PANTHER" id="PTHR11550:SF0">
    <property type="entry name" value="CTP SYNTHASE-RELATED"/>
    <property type="match status" value="1"/>
</dbReference>
<evidence type="ECO:0000256" key="5">
    <source>
        <dbReference type="ARBA" id="ARBA00022840"/>
    </source>
</evidence>
<evidence type="ECO:0000256" key="4">
    <source>
        <dbReference type="ARBA" id="ARBA00022741"/>
    </source>
</evidence>
<dbReference type="Proteomes" id="UP001501920">
    <property type="component" value="Chromosome 1"/>
</dbReference>
<organism evidence="13 14">
    <name type="scientific">Pygocentrus nattereri</name>
    <name type="common">Red-bellied piranha</name>
    <dbReference type="NCBI Taxonomy" id="42514"/>
    <lineage>
        <taxon>Eukaryota</taxon>
        <taxon>Metazoa</taxon>
        <taxon>Chordata</taxon>
        <taxon>Craniata</taxon>
        <taxon>Vertebrata</taxon>
        <taxon>Euteleostomi</taxon>
        <taxon>Actinopterygii</taxon>
        <taxon>Neopterygii</taxon>
        <taxon>Teleostei</taxon>
        <taxon>Ostariophysi</taxon>
        <taxon>Characiformes</taxon>
        <taxon>Characoidei</taxon>
        <taxon>Pygocentrus</taxon>
    </lineage>
</organism>
<evidence type="ECO:0000256" key="7">
    <source>
        <dbReference type="ARBA" id="ARBA00022975"/>
    </source>
</evidence>
<comment type="similarity">
    <text evidence="2 9">Belongs to the CTP synthase family.</text>
</comment>
<dbReference type="GO" id="GO:0005737">
    <property type="term" value="C:cytoplasm"/>
    <property type="evidence" value="ECO:0007669"/>
    <property type="project" value="TreeGrafter"/>
</dbReference>
<dbReference type="NCBIfam" id="NF003792">
    <property type="entry name" value="PRK05380.1"/>
    <property type="match status" value="1"/>
</dbReference>
<feature type="domain" description="CTP synthase N-terminal" evidence="12">
    <location>
        <begin position="188"/>
        <end position="246"/>
    </location>
</feature>
<dbReference type="InterPro" id="IPR029062">
    <property type="entry name" value="Class_I_gatase-like"/>
</dbReference>
<evidence type="ECO:0000256" key="6">
    <source>
        <dbReference type="ARBA" id="ARBA00022962"/>
    </source>
</evidence>
<feature type="domain" description="CTP synthase N-terminal" evidence="12">
    <location>
        <begin position="2"/>
        <end position="187"/>
    </location>
</feature>
<evidence type="ECO:0000259" key="12">
    <source>
        <dbReference type="Pfam" id="PF06418"/>
    </source>
</evidence>
<dbReference type="GO" id="GO:0005524">
    <property type="term" value="F:ATP binding"/>
    <property type="evidence" value="ECO:0007669"/>
    <property type="project" value="UniProtKB-KW"/>
</dbReference>
<reference evidence="13 14" key="1">
    <citation type="submission" date="2020-10" db="EMBL/GenBank/DDBJ databases">
        <title>Pygocentrus nattereri (red-bellied piranha) genome, fPygNat1, primary haplotype.</title>
        <authorList>
            <person name="Myers G."/>
            <person name="Meyer A."/>
            <person name="Karagic N."/>
            <person name="Pippel M."/>
            <person name="Winkler S."/>
            <person name="Tracey A."/>
            <person name="Wood J."/>
            <person name="Formenti G."/>
            <person name="Howe K."/>
            <person name="Fedrigo O."/>
            <person name="Jarvis E.D."/>
        </authorList>
    </citation>
    <scope>NUCLEOTIDE SEQUENCE [LARGE SCALE GENOMIC DNA]</scope>
</reference>
<keyword evidence="4 9" id="KW-0547">Nucleotide-binding</keyword>
<keyword evidence="5 9" id="KW-0067">ATP-binding</keyword>
<dbReference type="InterPro" id="IPR004468">
    <property type="entry name" value="CTP_synthase"/>
</dbReference>
<reference evidence="13" key="2">
    <citation type="submission" date="2025-08" db="UniProtKB">
        <authorList>
            <consortium name="Ensembl"/>
        </authorList>
    </citation>
    <scope>IDENTIFICATION</scope>
</reference>
<evidence type="ECO:0000313" key="14">
    <source>
        <dbReference type="Proteomes" id="UP001501920"/>
    </source>
</evidence>
<dbReference type="GeneTree" id="ENSGT00910000144179"/>
<sequence>MKYILVTGGVISGIGKGIIASSVGTILKSCGLHVTAIKIDPYINIDAGTFSPYEHGEVFVLDDGGEVDLDLGNYERFLDIRLTKDNNLTTGKIYQSVINKERRGDYLGKTVQVVPHITDAIQEWVMKQAKVPVDDDGMEPQVCVIELGGTVGDIESMPFIEAFRQFQFTVKRENFCNIHVSLVPQVSIMCRCTTPLENSVKEKISMFCHVEPEQVICVHDVSSIYRVPLLLEDQGVVNYFCRRLDLPIESRPRKMLTKWKEMSDRSDRLLEQCSIALVGKYTKFSDSYASVIKALEHSALAISHKLEVKYIDSADLEPSTLQEEPVKYHEAWQKLCSADGILVPGGFGVRGTEGKIQAISWARKQKKPFLGVCLGMQLAVCEFARNTLGWAGKSFCFVIDMPEHNPGQMGGTMRLGKRRTIFKTKSSILRKLYGDTDYVEERHRHRFEVNPELKQHFEDKGLHFVGQDVEGERMEVIELEDHPYFVGVQYHPEFTSRPIKPSPPYFGLLLAAAGKLHSYLQRGCRLSPRDTYSDRSGSSSPDSEIAEFKLPSISQD</sequence>
<feature type="domain" description="Glutamine amidotransferase" evidence="11">
    <location>
        <begin position="285"/>
        <end position="503"/>
    </location>
</feature>
<dbReference type="AlphaFoldDB" id="A0AAR2KI66"/>
<feature type="region of interest" description="Disordered" evidence="10">
    <location>
        <begin position="527"/>
        <end position="556"/>
    </location>
</feature>